<dbReference type="InterPro" id="IPR036397">
    <property type="entry name" value="RNaseH_sf"/>
</dbReference>
<sequence>MSQGEHGEGSKAPASFLCDYLGISRQGYYKHADRSLEVDVLRSSIVLYAREVLKDMPKAGMRELHELCRRHFGQKFTIGRDQCYEIFRSNGLCQRKRKRPRTTCSNHNYFIHSDLLNTTPKLVATRFGQLCVADITYVATNAGWAYLSLLTDAASRSVPGWSLQPTLGKEGPIGALNMALERYRAYGVDISRLIHHSDRGVQYCCNEYVSILKAAGVRISMTQTGDPLHNALAERMNNTIKNGWLFDTQDKSLEEVRQLIAKAVQTYNTLRPHQALDMRTPQQELLRLISHAT</sequence>
<dbReference type="GO" id="GO:0003676">
    <property type="term" value="F:nucleic acid binding"/>
    <property type="evidence" value="ECO:0007669"/>
    <property type="project" value="InterPro"/>
</dbReference>
<reference evidence="2 3" key="1">
    <citation type="submission" date="2013-08" db="EMBL/GenBank/DDBJ databases">
        <authorList>
            <person name="Weinstock G."/>
            <person name="Sodergren E."/>
            <person name="Wylie T."/>
            <person name="Fulton L."/>
            <person name="Fulton R."/>
            <person name="Fronick C."/>
            <person name="O'Laughlin M."/>
            <person name="Godfrey J."/>
            <person name="Miner T."/>
            <person name="Herter B."/>
            <person name="Appelbaum E."/>
            <person name="Cordes M."/>
            <person name="Lek S."/>
            <person name="Wollam A."/>
            <person name="Pepin K.H."/>
            <person name="Palsikar V.B."/>
            <person name="Mitreva M."/>
            <person name="Wilson R.K."/>
        </authorList>
    </citation>
    <scope>NUCLEOTIDE SEQUENCE [LARGE SCALE GENOMIC DNA]</scope>
    <source>
        <strain evidence="2 3">ATCC 15930</strain>
    </source>
</reference>
<dbReference type="EMBL" id="JNGW01000059">
    <property type="protein sequence ID" value="KDR52543.1"/>
    <property type="molecule type" value="Genomic_DNA"/>
</dbReference>
<feature type="domain" description="Integrase catalytic" evidence="1">
    <location>
        <begin position="116"/>
        <end position="289"/>
    </location>
</feature>
<evidence type="ECO:0000313" key="2">
    <source>
        <dbReference type="EMBL" id="KDR52543.1"/>
    </source>
</evidence>
<dbReference type="Proteomes" id="UP000027442">
    <property type="component" value="Unassembled WGS sequence"/>
</dbReference>
<proteinExistence type="predicted"/>
<dbReference type="Pfam" id="PF13683">
    <property type="entry name" value="rve_3"/>
    <property type="match status" value="1"/>
</dbReference>
<evidence type="ECO:0000259" key="1">
    <source>
        <dbReference type="PROSITE" id="PS50994"/>
    </source>
</evidence>
<dbReference type="InterPro" id="IPR012337">
    <property type="entry name" value="RNaseH-like_sf"/>
</dbReference>
<dbReference type="NCBIfam" id="NF033516">
    <property type="entry name" value="transpos_IS3"/>
    <property type="match status" value="1"/>
</dbReference>
<dbReference type="GO" id="GO:0015074">
    <property type="term" value="P:DNA integration"/>
    <property type="evidence" value="ECO:0007669"/>
    <property type="project" value="InterPro"/>
</dbReference>
<dbReference type="Gene3D" id="3.30.420.10">
    <property type="entry name" value="Ribonuclease H-like superfamily/Ribonuclease H"/>
    <property type="match status" value="1"/>
</dbReference>
<dbReference type="InterPro" id="IPR050900">
    <property type="entry name" value="Transposase_IS3/IS150/IS904"/>
</dbReference>
<dbReference type="PROSITE" id="PS50994">
    <property type="entry name" value="INTEGRASE"/>
    <property type="match status" value="1"/>
</dbReference>
<dbReference type="PANTHER" id="PTHR46889:SF5">
    <property type="entry name" value="INTEGRASE PROTEIN"/>
    <property type="match status" value="1"/>
</dbReference>
<keyword evidence="3" id="KW-1185">Reference proteome</keyword>
<dbReference type="HOGENOM" id="CLU_027402_4_2_10"/>
<dbReference type="InterPro" id="IPR001584">
    <property type="entry name" value="Integrase_cat-core"/>
</dbReference>
<dbReference type="PANTHER" id="PTHR46889">
    <property type="entry name" value="TRANSPOSASE INSF FOR INSERTION SEQUENCE IS3B-RELATED"/>
    <property type="match status" value="1"/>
</dbReference>
<evidence type="ECO:0000313" key="3">
    <source>
        <dbReference type="Proteomes" id="UP000027442"/>
    </source>
</evidence>
<comment type="caution">
    <text evidence="2">The sequence shown here is derived from an EMBL/GenBank/DDBJ whole genome shotgun (WGS) entry which is preliminary data.</text>
</comment>
<accession>A0A069QI61</accession>
<dbReference type="AlphaFoldDB" id="A0A069QI61"/>
<dbReference type="InterPro" id="IPR048020">
    <property type="entry name" value="Transpos_IS3"/>
</dbReference>
<dbReference type="RefSeq" id="WP_025790215.1">
    <property type="nucleotide sequence ID" value="NZ_KL205520.1"/>
</dbReference>
<dbReference type="SUPFAM" id="SSF53098">
    <property type="entry name" value="Ribonuclease H-like"/>
    <property type="match status" value="1"/>
</dbReference>
<dbReference type="eggNOG" id="COG2801">
    <property type="taxonomic scope" value="Bacteria"/>
</dbReference>
<gene>
    <name evidence="2" type="ORF">HMPREF1991_01374</name>
</gene>
<name>A0A069QI61_HOYLO</name>
<organism evidence="2 3">
    <name type="scientific">Hoylesella loescheii DSM 19665 = JCM 12249 = ATCC 15930</name>
    <dbReference type="NCBI Taxonomy" id="1122985"/>
    <lineage>
        <taxon>Bacteria</taxon>
        <taxon>Pseudomonadati</taxon>
        <taxon>Bacteroidota</taxon>
        <taxon>Bacteroidia</taxon>
        <taxon>Bacteroidales</taxon>
        <taxon>Prevotellaceae</taxon>
        <taxon>Hoylesella</taxon>
    </lineage>
</organism>
<protein>
    <submittedName>
        <fullName evidence="2">Integrase core domain protein</fullName>
    </submittedName>
</protein>
<dbReference type="PATRIC" id="fig|1122985.7.peg.1430"/>